<organism evidence="2 3">
    <name type="scientific">Cocos nucifera</name>
    <name type="common">Coconut palm</name>
    <dbReference type="NCBI Taxonomy" id="13894"/>
    <lineage>
        <taxon>Eukaryota</taxon>
        <taxon>Viridiplantae</taxon>
        <taxon>Streptophyta</taxon>
        <taxon>Embryophyta</taxon>
        <taxon>Tracheophyta</taxon>
        <taxon>Spermatophyta</taxon>
        <taxon>Magnoliopsida</taxon>
        <taxon>Liliopsida</taxon>
        <taxon>Arecaceae</taxon>
        <taxon>Arecoideae</taxon>
        <taxon>Cocoseae</taxon>
        <taxon>Attaleinae</taxon>
        <taxon>Cocos</taxon>
    </lineage>
</organism>
<dbReference type="Proteomes" id="UP000797356">
    <property type="component" value="Chromosome 2"/>
</dbReference>
<sequence>MKVSVASLDKVVKRKLASEPSEPSREPPKKQMIGSPPQVRSTQPLLSTHPPPARSTPSPTMEVSTSNDVIIVNALAAMVQALPVQPSAPDGEGPSQAKADKGKAPVPPTFITEYGSNTIFEEAAVTIGMRIKATNQALQDCRLVEELIKIVMLPVDWRVRKAYPILKIILGSYISLLAKAHDITILYKTLNGFACLNSELQDKVQTANAWAEVAGNFFQVTEEREKKYKEKIALLDTELGTSWNKSANLEGEFGKLKADFQNKMESMESALLKKGARERN</sequence>
<evidence type="ECO:0000313" key="2">
    <source>
        <dbReference type="EMBL" id="KAG1330735.1"/>
    </source>
</evidence>
<accession>A0A8K0HYB9</accession>
<reference evidence="2" key="2">
    <citation type="submission" date="2019-07" db="EMBL/GenBank/DDBJ databases">
        <authorList>
            <person name="Yang Y."/>
            <person name="Bocs S."/>
            <person name="Baudouin L."/>
        </authorList>
    </citation>
    <scope>NUCLEOTIDE SEQUENCE</scope>
    <source>
        <tissue evidence="2">Spear leaf of Hainan Tall coconut</tissue>
    </source>
</reference>
<gene>
    <name evidence="2" type="ORF">COCNU_02G007030</name>
</gene>
<keyword evidence="3" id="KW-1185">Reference proteome</keyword>
<dbReference type="EMBL" id="CM017873">
    <property type="protein sequence ID" value="KAG1330735.1"/>
    <property type="molecule type" value="Genomic_DNA"/>
</dbReference>
<feature type="region of interest" description="Disordered" evidence="1">
    <location>
        <begin position="84"/>
        <end position="106"/>
    </location>
</feature>
<comment type="caution">
    <text evidence="2">The sequence shown here is derived from an EMBL/GenBank/DDBJ whole genome shotgun (WGS) entry which is preliminary data.</text>
</comment>
<feature type="region of interest" description="Disordered" evidence="1">
    <location>
        <begin position="1"/>
        <end position="63"/>
    </location>
</feature>
<reference evidence="2" key="1">
    <citation type="journal article" date="2017" name="Gigascience">
        <title>The genome draft of coconut (Cocos nucifera).</title>
        <authorList>
            <person name="Xiao Y."/>
            <person name="Xu P."/>
            <person name="Fan H."/>
            <person name="Baudouin L."/>
            <person name="Xia W."/>
            <person name="Bocs S."/>
            <person name="Xu J."/>
            <person name="Li Q."/>
            <person name="Guo A."/>
            <person name="Zhou L."/>
            <person name="Li J."/>
            <person name="Wu Y."/>
            <person name="Ma Z."/>
            <person name="Armero A."/>
            <person name="Issali A.E."/>
            <person name="Liu N."/>
            <person name="Peng M."/>
            <person name="Yang Y."/>
        </authorList>
    </citation>
    <scope>NUCLEOTIDE SEQUENCE</scope>
    <source>
        <tissue evidence="2">Spear leaf of Hainan Tall coconut</tissue>
    </source>
</reference>
<proteinExistence type="predicted"/>
<dbReference type="AlphaFoldDB" id="A0A8K0HYB9"/>
<protein>
    <submittedName>
        <fullName evidence="2">Uncharacterized protein</fullName>
    </submittedName>
</protein>
<evidence type="ECO:0000256" key="1">
    <source>
        <dbReference type="SAM" id="MobiDB-lite"/>
    </source>
</evidence>
<evidence type="ECO:0000313" key="3">
    <source>
        <dbReference type="Proteomes" id="UP000797356"/>
    </source>
</evidence>
<name>A0A8K0HYB9_COCNU</name>